<dbReference type="GO" id="GO:0005739">
    <property type="term" value="C:mitochondrion"/>
    <property type="evidence" value="ECO:0000318"/>
    <property type="project" value="GO_Central"/>
</dbReference>
<sequence length="389" mass="43310">MALIKALTAAMRQGRASSRATVARVGSLVRLRGLSSGVATMSGRLATDSTETLGASNPRAWGSELTQDPSSLQYYASDKVEAELYAWCEKALEQSTNPDHVACDRADLPFTCEMVEHLEQAYLMDGPGLALLQPMPSLAKNIHAMRFAALAMSSCLGTPLVQNAAGDKSILVFDRDAGRKMVDGQRYHQSHEGGSMHTDNVNVPETWEYMLLTCLQPAAEGGESILLSSSTVEAYLAKHDPEALETLKEDFLWELRGFSERFYRAPILFHGTDGYPCFRWLREYLESAHARAGEPLTDRQISALNALTNATLEESLQLRYNMAKGEILFANDMSLLHGRTTFYDRQQASTEYDFGTQANRLLQRNWVKTKTSQYANVNVSRYAYYDLAE</sequence>
<dbReference type="EMBL" id="CH991547">
    <property type="protein sequence ID" value="EDQ90705.1"/>
    <property type="molecule type" value="Genomic_DNA"/>
</dbReference>
<dbReference type="Pfam" id="PF02668">
    <property type="entry name" value="TauD"/>
    <property type="match status" value="1"/>
</dbReference>
<organism evidence="8 9">
    <name type="scientific">Monosiga brevicollis</name>
    <name type="common">Choanoflagellate</name>
    <dbReference type="NCBI Taxonomy" id="81824"/>
    <lineage>
        <taxon>Eukaryota</taxon>
        <taxon>Choanoflagellata</taxon>
        <taxon>Craspedida</taxon>
        <taxon>Salpingoecidae</taxon>
        <taxon>Monosiga</taxon>
    </lineage>
</organism>
<feature type="domain" description="TauD/TfdA-like" evidence="7">
    <location>
        <begin position="158"/>
        <end position="345"/>
    </location>
</feature>
<dbReference type="PANTHER" id="PTHR10696:SF25">
    <property type="entry name" value="OXIDOREDUCTASE AIM17-RELATED"/>
    <property type="match status" value="1"/>
</dbReference>
<evidence type="ECO:0000256" key="4">
    <source>
        <dbReference type="ARBA" id="ARBA00022964"/>
    </source>
</evidence>
<keyword evidence="3" id="KW-0479">Metal-binding</keyword>
<dbReference type="OMA" id="CATAYMG"/>
<evidence type="ECO:0000313" key="8">
    <source>
        <dbReference type="EMBL" id="EDQ90705.1"/>
    </source>
</evidence>
<dbReference type="GeneID" id="5889848"/>
<dbReference type="GO" id="GO:0051213">
    <property type="term" value="F:dioxygenase activity"/>
    <property type="evidence" value="ECO:0007669"/>
    <property type="project" value="UniProtKB-KW"/>
</dbReference>
<dbReference type="STRING" id="81824.A9UW47"/>
<comment type="similarity">
    <text evidence="2">Belongs to the gamma-BBH/TMLD family.</text>
</comment>
<dbReference type="RefSeq" id="XP_001744756.1">
    <property type="nucleotide sequence ID" value="XM_001744704.1"/>
</dbReference>
<evidence type="ECO:0000256" key="1">
    <source>
        <dbReference type="ARBA" id="ARBA00001954"/>
    </source>
</evidence>
<dbReference type="InParanoid" id="A9UW47"/>
<dbReference type="Proteomes" id="UP000001357">
    <property type="component" value="Unassembled WGS sequence"/>
</dbReference>
<dbReference type="InterPro" id="IPR042098">
    <property type="entry name" value="TauD-like_sf"/>
</dbReference>
<evidence type="ECO:0000256" key="6">
    <source>
        <dbReference type="ARBA" id="ARBA00023004"/>
    </source>
</evidence>
<dbReference type="SUPFAM" id="SSF51197">
    <property type="entry name" value="Clavaminate synthase-like"/>
    <property type="match status" value="1"/>
</dbReference>
<gene>
    <name evidence="8" type="ORF">MONBRDRAFT_7164</name>
</gene>
<evidence type="ECO:0000259" key="7">
    <source>
        <dbReference type="Pfam" id="PF02668"/>
    </source>
</evidence>
<evidence type="ECO:0000256" key="3">
    <source>
        <dbReference type="ARBA" id="ARBA00022723"/>
    </source>
</evidence>
<reference evidence="8 9" key="1">
    <citation type="journal article" date="2008" name="Nature">
        <title>The genome of the choanoflagellate Monosiga brevicollis and the origin of metazoans.</title>
        <authorList>
            <consortium name="JGI Sequencing"/>
            <person name="King N."/>
            <person name="Westbrook M.J."/>
            <person name="Young S.L."/>
            <person name="Kuo A."/>
            <person name="Abedin M."/>
            <person name="Chapman J."/>
            <person name="Fairclough S."/>
            <person name="Hellsten U."/>
            <person name="Isogai Y."/>
            <person name="Letunic I."/>
            <person name="Marr M."/>
            <person name="Pincus D."/>
            <person name="Putnam N."/>
            <person name="Rokas A."/>
            <person name="Wright K.J."/>
            <person name="Zuzow R."/>
            <person name="Dirks W."/>
            <person name="Good M."/>
            <person name="Goodstein D."/>
            <person name="Lemons D."/>
            <person name="Li W."/>
            <person name="Lyons J.B."/>
            <person name="Morris A."/>
            <person name="Nichols S."/>
            <person name="Richter D.J."/>
            <person name="Salamov A."/>
            <person name="Bork P."/>
            <person name="Lim W.A."/>
            <person name="Manning G."/>
            <person name="Miller W.T."/>
            <person name="McGinnis W."/>
            <person name="Shapiro H."/>
            <person name="Tjian R."/>
            <person name="Grigoriev I.V."/>
            <person name="Rokhsar D."/>
        </authorList>
    </citation>
    <scope>NUCLEOTIDE SEQUENCE [LARGE SCALE GENOMIC DNA]</scope>
    <source>
        <strain evidence="9">MX1 / ATCC 50154</strain>
    </source>
</reference>
<evidence type="ECO:0000256" key="5">
    <source>
        <dbReference type="ARBA" id="ARBA00023002"/>
    </source>
</evidence>
<protein>
    <recommendedName>
        <fullName evidence="7">TauD/TfdA-like domain-containing protein</fullName>
    </recommendedName>
</protein>
<dbReference type="Gene3D" id="3.60.130.10">
    <property type="entry name" value="Clavaminate synthase-like"/>
    <property type="match status" value="1"/>
</dbReference>
<comment type="cofactor">
    <cofactor evidence="1">
        <name>Fe(2+)</name>
        <dbReference type="ChEBI" id="CHEBI:29033"/>
    </cofactor>
</comment>
<dbReference type="InterPro" id="IPR050411">
    <property type="entry name" value="AlphaKG_dependent_hydroxylases"/>
</dbReference>
<dbReference type="PANTHER" id="PTHR10696">
    <property type="entry name" value="GAMMA-BUTYROBETAINE HYDROXYLASE-RELATED"/>
    <property type="match status" value="1"/>
</dbReference>
<keyword evidence="6" id="KW-0408">Iron</keyword>
<dbReference type="InterPro" id="IPR003819">
    <property type="entry name" value="TauD/TfdA-like"/>
</dbReference>
<dbReference type="AlphaFoldDB" id="A9UW47"/>
<dbReference type="KEGG" id="mbr:MONBRDRAFT_7164"/>
<dbReference type="GO" id="GO:0045329">
    <property type="term" value="P:carnitine biosynthetic process"/>
    <property type="evidence" value="ECO:0000318"/>
    <property type="project" value="GO_Central"/>
</dbReference>
<keyword evidence="4" id="KW-0223">Dioxygenase</keyword>
<evidence type="ECO:0000313" key="9">
    <source>
        <dbReference type="Proteomes" id="UP000001357"/>
    </source>
</evidence>
<accession>A9UW47</accession>
<proteinExistence type="inferred from homology"/>
<keyword evidence="9" id="KW-1185">Reference proteome</keyword>
<keyword evidence="5" id="KW-0560">Oxidoreductase</keyword>
<dbReference type="GO" id="GO:0046872">
    <property type="term" value="F:metal ion binding"/>
    <property type="evidence" value="ECO:0007669"/>
    <property type="project" value="UniProtKB-KW"/>
</dbReference>
<name>A9UW47_MONBE</name>
<evidence type="ECO:0000256" key="2">
    <source>
        <dbReference type="ARBA" id="ARBA00008654"/>
    </source>
</evidence>